<dbReference type="SMART" id="SM00052">
    <property type="entry name" value="EAL"/>
    <property type="match status" value="1"/>
</dbReference>
<feature type="domain" description="EAL" evidence="1">
    <location>
        <begin position="29"/>
        <end position="288"/>
    </location>
</feature>
<dbReference type="Proteomes" id="UP000494108">
    <property type="component" value="Unassembled WGS sequence"/>
</dbReference>
<evidence type="ECO:0000313" key="2">
    <source>
        <dbReference type="EMBL" id="CAB3653841.1"/>
    </source>
</evidence>
<reference evidence="2 3" key="1">
    <citation type="submission" date="2020-04" db="EMBL/GenBank/DDBJ databases">
        <authorList>
            <person name="De Canck E."/>
        </authorList>
    </citation>
    <scope>NUCLEOTIDE SEQUENCE [LARGE SCALE GENOMIC DNA]</scope>
    <source>
        <strain evidence="2 3">LMG 3431</strain>
    </source>
</reference>
<dbReference type="PANTHER" id="PTHR33121">
    <property type="entry name" value="CYCLIC DI-GMP PHOSPHODIESTERASE PDEF"/>
    <property type="match status" value="1"/>
</dbReference>
<dbReference type="AlphaFoldDB" id="A0A6S6YZ44"/>
<dbReference type="Pfam" id="PF00563">
    <property type="entry name" value="EAL"/>
    <property type="match status" value="1"/>
</dbReference>
<dbReference type="Gene3D" id="3.20.20.450">
    <property type="entry name" value="EAL domain"/>
    <property type="match status" value="1"/>
</dbReference>
<name>A0A6S6YZ44_9BURK</name>
<proteinExistence type="predicted"/>
<evidence type="ECO:0000313" key="3">
    <source>
        <dbReference type="Proteomes" id="UP000494108"/>
    </source>
</evidence>
<dbReference type="GO" id="GO:0071111">
    <property type="term" value="F:cyclic-guanylate-specific phosphodiesterase activity"/>
    <property type="evidence" value="ECO:0007669"/>
    <property type="project" value="InterPro"/>
</dbReference>
<dbReference type="EMBL" id="CADIJX010000003">
    <property type="protein sequence ID" value="CAB3653841.1"/>
    <property type="molecule type" value="Genomic_DNA"/>
</dbReference>
<dbReference type="RefSeq" id="WP_175175259.1">
    <property type="nucleotide sequence ID" value="NZ_CADIJX010000003.1"/>
</dbReference>
<dbReference type="InterPro" id="IPR035919">
    <property type="entry name" value="EAL_sf"/>
</dbReference>
<dbReference type="PROSITE" id="PS50883">
    <property type="entry name" value="EAL"/>
    <property type="match status" value="1"/>
</dbReference>
<dbReference type="PANTHER" id="PTHR33121:SF23">
    <property type="entry name" value="CYCLIC DI-GMP PHOSPHODIESTERASE PDEB"/>
    <property type="match status" value="1"/>
</dbReference>
<sequence length="298" mass="32735">MRTPDMPVSQTAAAPARVFKPEPGPIGQDAMQEDDLARAVALFTDLRRQGVVLAFQAIVDASGFPGESLYHEGLARAIIPDAPGGMASLGEAIQTLERLGQIRAFDRCVVTATIQTLRDHPAQRLGCNMSSQSVVIDGFWTQLIQQLRREPDVARRLVIEFTETTRIEDPIAALQFMRTMQELGCKIAFDDFGTGAIPPDFVIHAKPDIIKIDKGYLVRARDNSQSRTILRRLIEFCAAITDTIVLEGVETREDQALAEQAGAQWMQGFWFARPNVLPPGLHTPCVVIAPLSSTPAMD</sequence>
<dbReference type="InterPro" id="IPR001633">
    <property type="entry name" value="EAL_dom"/>
</dbReference>
<gene>
    <name evidence="2" type="ORF">LMG3431_02994</name>
</gene>
<organism evidence="2 3">
    <name type="scientific">Achromobacter pestifer</name>
    <dbReference type="NCBI Taxonomy" id="1353889"/>
    <lineage>
        <taxon>Bacteria</taxon>
        <taxon>Pseudomonadati</taxon>
        <taxon>Pseudomonadota</taxon>
        <taxon>Betaproteobacteria</taxon>
        <taxon>Burkholderiales</taxon>
        <taxon>Alcaligenaceae</taxon>
        <taxon>Achromobacter</taxon>
    </lineage>
</organism>
<keyword evidence="3" id="KW-1185">Reference proteome</keyword>
<protein>
    <recommendedName>
        <fullName evidence="1">EAL domain-containing protein</fullName>
    </recommendedName>
</protein>
<accession>A0A6S6YZ44</accession>
<dbReference type="InterPro" id="IPR050706">
    <property type="entry name" value="Cyclic-di-GMP_PDE-like"/>
</dbReference>
<dbReference type="SUPFAM" id="SSF141868">
    <property type="entry name" value="EAL domain-like"/>
    <property type="match status" value="1"/>
</dbReference>
<evidence type="ECO:0000259" key="1">
    <source>
        <dbReference type="PROSITE" id="PS50883"/>
    </source>
</evidence>
<dbReference type="CDD" id="cd01948">
    <property type="entry name" value="EAL"/>
    <property type="match status" value="1"/>
</dbReference>